<proteinExistence type="predicted"/>
<gene>
    <name evidence="1" type="ORF">O9X88_03380</name>
</gene>
<dbReference type="Proteomes" id="UP001151018">
    <property type="component" value="Unassembled WGS sequence"/>
</dbReference>
<sequence>MDTRKIISAHKLIDYAFASPQKRLAIIQNALQPPTFIMDTMYPDVERAAGHFLISNRNNSSHLDKLDEIYQTRDAHSDHHEQRLLNAMDAISHVKAMNWPLSDTWSLESAQGLPTDMTFCGVTIRIRPSVILKRRQSGFRYPFVGVLKTYFGKTNPLAVGNDGERGVLFGTLLHWFAEENLSFLGTADSSMCIVADVFAEKTYLGARRYKQRRKQLEALAQEIADRWEPISDRLQERDGIRFSSAHQ</sequence>
<evidence type="ECO:0000313" key="1">
    <source>
        <dbReference type="EMBL" id="MCZ7936574.1"/>
    </source>
</evidence>
<accession>A0A9X3KKM1</accession>
<dbReference type="AlphaFoldDB" id="A0A9X3KKM1"/>
<name>A0A9X3KKM1_9HYPH</name>
<evidence type="ECO:0000313" key="2">
    <source>
        <dbReference type="Proteomes" id="UP001151018"/>
    </source>
</evidence>
<protein>
    <submittedName>
        <fullName evidence="1">Uncharacterized protein</fullName>
    </submittedName>
</protein>
<dbReference type="EMBL" id="JAPZLR010000001">
    <property type="protein sequence ID" value="MCZ7936574.1"/>
    <property type="molecule type" value="Genomic_DNA"/>
</dbReference>
<reference evidence="1" key="1">
    <citation type="submission" date="2022-12" db="EMBL/GenBank/DDBJ databases">
        <title>Draft genome sequences of 22 rhizogenic Agrobacterium biovar 1 strains, the causative agent of hairy root disease.</title>
        <authorList>
            <person name="Kim N."/>
            <person name="Vargas P."/>
            <person name="Rediers H."/>
        </authorList>
    </citation>
    <scope>NUCLEOTIDE SEQUENCE</scope>
    <source>
        <strain evidence="1">ST15.13.006</strain>
    </source>
</reference>
<comment type="caution">
    <text evidence="1">The sequence shown here is derived from an EMBL/GenBank/DDBJ whole genome shotgun (WGS) entry which is preliminary data.</text>
</comment>
<organism evidence="1 2">
    <name type="scientific">Agrobacterium salinitolerans</name>
    <dbReference type="NCBI Taxonomy" id="1183413"/>
    <lineage>
        <taxon>Bacteria</taxon>
        <taxon>Pseudomonadati</taxon>
        <taxon>Pseudomonadota</taxon>
        <taxon>Alphaproteobacteria</taxon>
        <taxon>Hyphomicrobiales</taxon>
        <taxon>Rhizobiaceae</taxon>
        <taxon>Rhizobium/Agrobacterium group</taxon>
        <taxon>Agrobacterium</taxon>
    </lineage>
</organism>
<dbReference type="RefSeq" id="WP_269834592.1">
    <property type="nucleotide sequence ID" value="NZ_JAPZLR010000001.1"/>
</dbReference>